<dbReference type="InterPro" id="IPR023333">
    <property type="entry name" value="Proteasome_suB-type"/>
</dbReference>
<evidence type="ECO:0000256" key="3">
    <source>
        <dbReference type="ARBA" id="ARBA00022942"/>
    </source>
</evidence>
<dbReference type="PROSITE" id="PS51476">
    <property type="entry name" value="PROTEASOME_BETA_2"/>
    <property type="match status" value="1"/>
</dbReference>
<dbReference type="InterPro" id="IPR001353">
    <property type="entry name" value="Proteasome_sua/b"/>
</dbReference>
<dbReference type="GO" id="GO:0005839">
    <property type="term" value="C:proteasome core complex"/>
    <property type="evidence" value="ECO:0007669"/>
    <property type="project" value="InterPro"/>
</dbReference>
<evidence type="ECO:0000313" key="5">
    <source>
        <dbReference type="Proteomes" id="UP000248961"/>
    </source>
</evidence>
<keyword evidence="4" id="KW-0378">Hydrolase</keyword>
<keyword evidence="5" id="KW-1185">Reference proteome</keyword>
<dbReference type="EMBL" id="KZ824275">
    <property type="protein sequence ID" value="RAL14244.1"/>
    <property type="molecule type" value="Genomic_DNA"/>
</dbReference>
<gene>
    <name evidence="4" type="ORF">BO97DRAFT_432932</name>
</gene>
<dbReference type="Gene3D" id="3.60.20.10">
    <property type="entry name" value="Glutamine Phosphoribosylpyrophosphate, subunit 1, domain 1"/>
    <property type="match status" value="1"/>
</dbReference>
<dbReference type="InterPro" id="IPR029055">
    <property type="entry name" value="Ntn_hydrolases_N"/>
</dbReference>
<protein>
    <submittedName>
        <fullName evidence="4">N-terminal nucleophile aminohydrolase</fullName>
    </submittedName>
</protein>
<dbReference type="SUPFAM" id="SSF56235">
    <property type="entry name" value="N-terminal nucleophile aminohydrolases (Ntn hydrolases)"/>
    <property type="match status" value="1"/>
</dbReference>
<evidence type="ECO:0000256" key="2">
    <source>
        <dbReference type="ARBA" id="ARBA00022490"/>
    </source>
</evidence>
<evidence type="ECO:0000256" key="1">
    <source>
        <dbReference type="ARBA" id="ARBA00004123"/>
    </source>
</evidence>
<dbReference type="GeneID" id="37201861"/>
<organism evidence="4 5">
    <name type="scientific">Aspergillus homomorphus (strain CBS 101889)</name>
    <dbReference type="NCBI Taxonomy" id="1450537"/>
    <lineage>
        <taxon>Eukaryota</taxon>
        <taxon>Fungi</taxon>
        <taxon>Dikarya</taxon>
        <taxon>Ascomycota</taxon>
        <taxon>Pezizomycotina</taxon>
        <taxon>Eurotiomycetes</taxon>
        <taxon>Eurotiomycetidae</taxon>
        <taxon>Eurotiales</taxon>
        <taxon>Aspergillaceae</taxon>
        <taxon>Aspergillus</taxon>
        <taxon>Aspergillus subgen. Circumdati</taxon>
    </lineage>
</organism>
<evidence type="ECO:0000313" key="4">
    <source>
        <dbReference type="EMBL" id="RAL14244.1"/>
    </source>
</evidence>
<proteinExistence type="predicted"/>
<dbReference type="STRING" id="1450537.A0A395I7S8"/>
<dbReference type="GO" id="GO:0005634">
    <property type="term" value="C:nucleus"/>
    <property type="evidence" value="ECO:0007669"/>
    <property type="project" value="UniProtKB-SubCell"/>
</dbReference>
<dbReference type="GO" id="GO:0016787">
    <property type="term" value="F:hydrolase activity"/>
    <property type="evidence" value="ECO:0007669"/>
    <property type="project" value="UniProtKB-KW"/>
</dbReference>
<dbReference type="Proteomes" id="UP000248961">
    <property type="component" value="Unassembled WGS sequence"/>
</dbReference>
<sequence>MSNTNKFYPYTTNGGLTLGLTTGQPFALLAADTRSTTDYSINTRTDRKIFTLQPDTASPILLSVIGFAADGHALHDRLAIQTEMYRYRHGRPMSVAACAQRVATLLYEKRFFPYHLQTMVAGLDDVGVGAVYCFDPAGSCERTESCVGGGAGSVAGAVLDALLSSSSSSASLGGGGGLDRDRAEGLVLDVFRSVAERCIEVGDYLQVVVVSRDGGVEERVFGLRKD</sequence>
<dbReference type="GO" id="GO:0051603">
    <property type="term" value="P:proteolysis involved in protein catabolic process"/>
    <property type="evidence" value="ECO:0007669"/>
    <property type="project" value="InterPro"/>
</dbReference>
<reference evidence="4 5" key="1">
    <citation type="submission" date="2018-02" db="EMBL/GenBank/DDBJ databases">
        <title>The genomes of Aspergillus section Nigri reveals drivers in fungal speciation.</title>
        <authorList>
            <consortium name="DOE Joint Genome Institute"/>
            <person name="Vesth T.C."/>
            <person name="Nybo J."/>
            <person name="Theobald S."/>
            <person name="Brandl J."/>
            <person name="Frisvad J.C."/>
            <person name="Nielsen K.F."/>
            <person name="Lyhne E.K."/>
            <person name="Kogle M.E."/>
            <person name="Kuo A."/>
            <person name="Riley R."/>
            <person name="Clum A."/>
            <person name="Nolan M."/>
            <person name="Lipzen A."/>
            <person name="Salamov A."/>
            <person name="Henrissat B."/>
            <person name="Wiebenga A."/>
            <person name="De vries R.P."/>
            <person name="Grigoriev I.V."/>
            <person name="Mortensen U.H."/>
            <person name="Andersen M.R."/>
            <person name="Baker S.E."/>
        </authorList>
    </citation>
    <scope>NUCLEOTIDE SEQUENCE [LARGE SCALE GENOMIC DNA]</scope>
    <source>
        <strain evidence="4 5">CBS 101889</strain>
    </source>
</reference>
<dbReference type="GO" id="GO:0005737">
    <property type="term" value="C:cytoplasm"/>
    <property type="evidence" value="ECO:0007669"/>
    <property type="project" value="TreeGrafter"/>
</dbReference>
<keyword evidence="2" id="KW-0963">Cytoplasm</keyword>
<dbReference type="AlphaFoldDB" id="A0A395I7S8"/>
<keyword evidence="3" id="KW-0647">Proteasome</keyword>
<dbReference type="Pfam" id="PF00227">
    <property type="entry name" value="Proteasome"/>
    <property type="match status" value="1"/>
</dbReference>
<dbReference type="PANTHER" id="PTHR32194:SF2">
    <property type="entry name" value="PROTEASOME SUBUNIT BETA TYPE-1"/>
    <property type="match status" value="1"/>
</dbReference>
<dbReference type="RefSeq" id="XP_025553398.1">
    <property type="nucleotide sequence ID" value="XM_025697572.1"/>
</dbReference>
<dbReference type="OrthoDB" id="268479at2759"/>
<accession>A0A395I7S8</accession>
<name>A0A395I7S8_ASPHC</name>
<dbReference type="VEuPathDB" id="FungiDB:BO97DRAFT_432932"/>
<comment type="subcellular location">
    <subcellularLocation>
        <location evidence="1">Nucleus</location>
    </subcellularLocation>
</comment>
<dbReference type="PANTHER" id="PTHR32194">
    <property type="entry name" value="METALLOPROTEASE TLDD"/>
    <property type="match status" value="1"/>
</dbReference>